<dbReference type="RefSeq" id="WP_073316799.1">
    <property type="nucleotide sequence ID" value="NZ_FQWD01000001.1"/>
</dbReference>
<proteinExistence type="inferred from homology"/>
<evidence type="ECO:0000256" key="1">
    <source>
        <dbReference type="ARBA" id="ARBA00003321"/>
    </source>
</evidence>
<accession>A0A1M5E7K5</accession>
<dbReference type="InterPro" id="IPR005964">
    <property type="entry name" value="Glc/Gal_transptr_bac"/>
</dbReference>
<dbReference type="InterPro" id="IPR036259">
    <property type="entry name" value="MFS_trans_sf"/>
</dbReference>
<evidence type="ECO:0000256" key="2">
    <source>
        <dbReference type="ARBA" id="ARBA00004429"/>
    </source>
</evidence>
<feature type="transmembrane region" description="Helical" evidence="8">
    <location>
        <begin position="239"/>
        <end position="258"/>
    </location>
</feature>
<feature type="transmembrane region" description="Helical" evidence="8">
    <location>
        <begin position="351"/>
        <end position="373"/>
    </location>
</feature>
<feature type="transmembrane region" description="Helical" evidence="8">
    <location>
        <begin position="83"/>
        <end position="102"/>
    </location>
</feature>
<dbReference type="GO" id="GO:0005886">
    <property type="term" value="C:plasma membrane"/>
    <property type="evidence" value="ECO:0007669"/>
    <property type="project" value="UniProtKB-SubCell"/>
</dbReference>
<feature type="transmembrane region" description="Helical" evidence="8">
    <location>
        <begin position="108"/>
        <end position="132"/>
    </location>
</feature>
<dbReference type="SUPFAM" id="SSF103473">
    <property type="entry name" value="MFS general substrate transporter"/>
    <property type="match status" value="1"/>
</dbReference>
<dbReference type="InterPro" id="IPR050375">
    <property type="entry name" value="MFS_TsgA-like"/>
</dbReference>
<feature type="transmembrane region" description="Helical" evidence="8">
    <location>
        <begin position="278"/>
        <end position="300"/>
    </location>
</feature>
<evidence type="ECO:0000256" key="4">
    <source>
        <dbReference type="ARBA" id="ARBA00022475"/>
    </source>
</evidence>
<evidence type="ECO:0000256" key="5">
    <source>
        <dbReference type="ARBA" id="ARBA00022692"/>
    </source>
</evidence>
<dbReference type="CDD" id="cd17394">
    <property type="entry name" value="MFS_FucP_like"/>
    <property type="match status" value="1"/>
</dbReference>
<feature type="transmembrane region" description="Helical" evidence="8">
    <location>
        <begin position="12"/>
        <end position="32"/>
    </location>
</feature>
<feature type="transmembrane region" description="Helical" evidence="8">
    <location>
        <begin position="144"/>
        <end position="167"/>
    </location>
</feature>
<feature type="transmembrane region" description="Helical" evidence="8">
    <location>
        <begin position="410"/>
        <end position="429"/>
    </location>
</feature>
<feature type="transmembrane region" description="Helical" evidence="8">
    <location>
        <begin position="385"/>
        <end position="404"/>
    </location>
</feature>
<feature type="transmembrane region" description="Helical" evidence="8">
    <location>
        <begin position="309"/>
        <end position="328"/>
    </location>
</feature>
<evidence type="ECO:0000256" key="3">
    <source>
        <dbReference type="ARBA" id="ARBA00009120"/>
    </source>
</evidence>
<name>A0A1M5E7K5_9ALTE</name>
<evidence type="ECO:0000313" key="9">
    <source>
        <dbReference type="EMBL" id="SHF75238.1"/>
    </source>
</evidence>
<dbReference type="EMBL" id="FQWD01000001">
    <property type="protein sequence ID" value="SHF75238.1"/>
    <property type="molecule type" value="Genomic_DNA"/>
</dbReference>
<dbReference type="Proteomes" id="UP000184520">
    <property type="component" value="Unassembled WGS sequence"/>
</dbReference>
<reference evidence="10" key="1">
    <citation type="submission" date="2016-11" db="EMBL/GenBank/DDBJ databases">
        <authorList>
            <person name="Varghese N."/>
            <person name="Submissions S."/>
        </authorList>
    </citation>
    <scope>NUCLEOTIDE SEQUENCE [LARGE SCALE GENOMIC DNA]</scope>
    <source>
        <strain evidence="10">CGMCC 1.8995</strain>
    </source>
</reference>
<dbReference type="STRING" id="634436.SAMN05216361_0287"/>
<comment type="similarity">
    <text evidence="3">Belongs to the major facilitator superfamily. FHS transporter (TC 2.A.1.7) family.</text>
</comment>
<gene>
    <name evidence="9" type="ORF">SAMN05216361_0287</name>
</gene>
<keyword evidence="4" id="KW-1003">Cell membrane</keyword>
<dbReference type="Gene3D" id="1.20.1250.20">
    <property type="entry name" value="MFS general substrate transporter like domains"/>
    <property type="match status" value="2"/>
</dbReference>
<sequence>MTTQTLPRTGMQSLMPILTIGLLFFIFGFVTWLNGALIPFLQMVCELSEMEALFIAFCFYVAYVVMALPMAKILEVTGYKKGMSLGLAMIAIGCLLFVPAALSKTFAVFLIAQFVVGSGLTILQTASNPFIVHLGSQDSAAARIAFMGLLNKFAGVLAPLLFTALVLGNFSDVSQVSLAQLPEAERAAQLNEMSSQLIQPYIGMAIALGILALGLMRVNLPDIQFESDDSNDSTQASGVLQFPHLVLGAITLFCYVGVEVIAGDTIGLYGSSLGVANATSLTSFTMTAMVAGYFLGLFCIPRLISQSKAMLLSGVLGLVFTVGIMLGSDQSHSISAILWGWTGIQTLPDTVALIALLGLANAMVWPTVWPLALADLGKFTPKGSAILIMGIAGGAILPLVYGGLSDTLDAQSAYAVMLPCYAFICYYALGGHKKRAW</sequence>
<evidence type="ECO:0000313" key="10">
    <source>
        <dbReference type="Proteomes" id="UP000184520"/>
    </source>
</evidence>
<organism evidence="9 10">
    <name type="scientific">Marisediminitalea aggregata</name>
    <dbReference type="NCBI Taxonomy" id="634436"/>
    <lineage>
        <taxon>Bacteria</taxon>
        <taxon>Pseudomonadati</taxon>
        <taxon>Pseudomonadota</taxon>
        <taxon>Gammaproteobacteria</taxon>
        <taxon>Alteromonadales</taxon>
        <taxon>Alteromonadaceae</taxon>
        <taxon>Marisediminitalea</taxon>
    </lineage>
</organism>
<dbReference type="AlphaFoldDB" id="A0A1M5E7K5"/>
<dbReference type="GO" id="GO:0005354">
    <property type="term" value="F:galactose transmembrane transporter activity"/>
    <property type="evidence" value="ECO:0007669"/>
    <property type="project" value="InterPro"/>
</dbReference>
<feature type="transmembrane region" description="Helical" evidence="8">
    <location>
        <begin position="198"/>
        <end position="218"/>
    </location>
</feature>
<dbReference type="InterPro" id="IPR011701">
    <property type="entry name" value="MFS"/>
</dbReference>
<dbReference type="NCBIfam" id="TIGR01272">
    <property type="entry name" value="gluP"/>
    <property type="match status" value="1"/>
</dbReference>
<dbReference type="PANTHER" id="PTHR43702:SF12">
    <property type="entry name" value="N-ACETYL GLUCOSAMINE TRANSPORTER NAGP"/>
    <property type="match status" value="1"/>
</dbReference>
<keyword evidence="7 8" id="KW-0472">Membrane</keyword>
<comment type="function">
    <text evidence="1">Intake of glucose and galactose.</text>
</comment>
<dbReference type="GO" id="GO:0055056">
    <property type="term" value="F:D-glucose transmembrane transporter activity"/>
    <property type="evidence" value="ECO:0007669"/>
    <property type="project" value="InterPro"/>
</dbReference>
<dbReference type="GO" id="GO:1904659">
    <property type="term" value="P:D-glucose transmembrane transport"/>
    <property type="evidence" value="ECO:0007669"/>
    <property type="project" value="InterPro"/>
</dbReference>
<evidence type="ECO:0000256" key="7">
    <source>
        <dbReference type="ARBA" id="ARBA00023136"/>
    </source>
</evidence>
<evidence type="ECO:0000256" key="8">
    <source>
        <dbReference type="SAM" id="Phobius"/>
    </source>
</evidence>
<dbReference type="PANTHER" id="PTHR43702">
    <property type="entry name" value="L-FUCOSE-PROTON SYMPORTER"/>
    <property type="match status" value="1"/>
</dbReference>
<keyword evidence="6 8" id="KW-1133">Transmembrane helix</keyword>
<dbReference type="OrthoDB" id="9795150at2"/>
<evidence type="ECO:0000256" key="6">
    <source>
        <dbReference type="ARBA" id="ARBA00022989"/>
    </source>
</evidence>
<feature type="transmembrane region" description="Helical" evidence="8">
    <location>
        <begin position="52"/>
        <end position="71"/>
    </location>
</feature>
<keyword evidence="10" id="KW-1185">Reference proteome</keyword>
<dbReference type="Pfam" id="PF07690">
    <property type="entry name" value="MFS_1"/>
    <property type="match status" value="1"/>
</dbReference>
<protein>
    <submittedName>
        <fullName evidence="9">Glucose/galactose transporter</fullName>
    </submittedName>
</protein>
<keyword evidence="5 8" id="KW-0812">Transmembrane</keyword>
<comment type="subcellular location">
    <subcellularLocation>
        <location evidence="2">Cell inner membrane</location>
        <topology evidence="2">Multi-pass membrane protein</topology>
    </subcellularLocation>
</comment>